<dbReference type="InterPro" id="IPR001304">
    <property type="entry name" value="C-type_lectin-like"/>
</dbReference>
<dbReference type="GO" id="GO:0042269">
    <property type="term" value="P:regulation of natural killer cell mediated cytotoxicity"/>
    <property type="evidence" value="ECO:0007669"/>
    <property type="project" value="TreeGrafter"/>
</dbReference>
<evidence type="ECO:0000256" key="5">
    <source>
        <dbReference type="ARBA" id="ARBA00022989"/>
    </source>
</evidence>
<dbReference type="Pfam" id="PF00059">
    <property type="entry name" value="Lectin_C"/>
    <property type="match status" value="1"/>
</dbReference>
<dbReference type="InterPro" id="IPR051527">
    <property type="entry name" value="KLR_subfamily_B"/>
</dbReference>
<dbReference type="SMART" id="SM00034">
    <property type="entry name" value="CLECT"/>
    <property type="match status" value="1"/>
</dbReference>
<dbReference type="SUPFAM" id="SSF56436">
    <property type="entry name" value="C-type lectin-like"/>
    <property type="match status" value="1"/>
</dbReference>
<keyword evidence="2 8" id="KW-0812">Transmembrane</keyword>
<sequence length="224" mass="25670">MDRQVVYADLKLSRDSGLESSSPPSHPQDACQGPPWHQFALKLVCAGIILLVLTVIGLSVLVISLMQKLSIEKSAQSVQQNRSETTERSNQLKCPKQWHQLQEKCLFFSFTSSSWKNSLTDCSTKESSLLLIQDQEELTLIQNQINKEFLFWIGLNFALSEKNWKWINGSFLNSNILKIKGKVEENYCVYISQKYIYSEKCDSEIGWICQKEQKPVRNKVCPDS</sequence>
<dbReference type="STRING" id="1868482.ENSTSYP00000011923"/>
<dbReference type="PROSITE" id="PS50041">
    <property type="entry name" value="C_TYPE_LECTIN_2"/>
    <property type="match status" value="1"/>
</dbReference>
<dbReference type="OrthoDB" id="8950604at2759"/>
<dbReference type="OMA" id="TENKWIC"/>
<evidence type="ECO:0000256" key="3">
    <source>
        <dbReference type="ARBA" id="ARBA00022734"/>
    </source>
</evidence>
<dbReference type="AlphaFoldDB" id="A0A1U7UMZ7"/>
<gene>
    <name evidence="11" type="primary">KLRB1</name>
</gene>
<evidence type="ECO:0000256" key="2">
    <source>
        <dbReference type="ARBA" id="ARBA00022692"/>
    </source>
</evidence>
<dbReference type="KEGG" id="csyr:103274458"/>
<organism evidence="10 11">
    <name type="scientific">Carlito syrichta</name>
    <name type="common">Philippine tarsier</name>
    <name type="synonym">Tarsius syrichta</name>
    <dbReference type="NCBI Taxonomy" id="1868482"/>
    <lineage>
        <taxon>Eukaryota</taxon>
        <taxon>Metazoa</taxon>
        <taxon>Chordata</taxon>
        <taxon>Craniata</taxon>
        <taxon>Vertebrata</taxon>
        <taxon>Euteleostomi</taxon>
        <taxon>Mammalia</taxon>
        <taxon>Eutheria</taxon>
        <taxon>Euarchontoglires</taxon>
        <taxon>Primates</taxon>
        <taxon>Haplorrhini</taxon>
        <taxon>Tarsiiformes</taxon>
        <taxon>Tarsiidae</taxon>
        <taxon>Carlito</taxon>
    </lineage>
</organism>
<proteinExistence type="predicted"/>
<dbReference type="InterPro" id="IPR016187">
    <property type="entry name" value="CTDL_fold"/>
</dbReference>
<dbReference type="GO" id="GO:0005886">
    <property type="term" value="C:plasma membrane"/>
    <property type="evidence" value="ECO:0007669"/>
    <property type="project" value="TreeGrafter"/>
</dbReference>
<keyword evidence="3" id="KW-0430">Lectin</keyword>
<keyword evidence="7" id="KW-1015">Disulfide bond</keyword>
<keyword evidence="4" id="KW-0735">Signal-anchor</keyword>
<dbReference type="GO" id="GO:0030246">
    <property type="term" value="F:carbohydrate binding"/>
    <property type="evidence" value="ECO:0007669"/>
    <property type="project" value="UniProtKB-KW"/>
</dbReference>
<dbReference type="InterPro" id="IPR033992">
    <property type="entry name" value="NKR-like_CTLD"/>
</dbReference>
<evidence type="ECO:0000256" key="6">
    <source>
        <dbReference type="ARBA" id="ARBA00023136"/>
    </source>
</evidence>
<evidence type="ECO:0000313" key="11">
    <source>
        <dbReference type="RefSeq" id="XP_008070088.1"/>
    </source>
</evidence>
<dbReference type="CDD" id="cd03593">
    <property type="entry name" value="CLECT_NK_receptors_like"/>
    <property type="match status" value="1"/>
</dbReference>
<reference evidence="11" key="1">
    <citation type="submission" date="2025-08" db="UniProtKB">
        <authorList>
            <consortium name="RefSeq"/>
        </authorList>
    </citation>
    <scope>IDENTIFICATION</scope>
</reference>
<accession>A0A1U7UMZ7</accession>
<dbReference type="GO" id="GO:0009986">
    <property type="term" value="C:cell surface"/>
    <property type="evidence" value="ECO:0007669"/>
    <property type="project" value="TreeGrafter"/>
</dbReference>
<keyword evidence="10" id="KW-1185">Reference proteome</keyword>
<dbReference type="PANTHER" id="PTHR46784:SF1">
    <property type="entry name" value="KILLER CELL LECTIN-LIKE RECEPTOR SUBFAMILY B MEMBER 1"/>
    <property type="match status" value="1"/>
</dbReference>
<dbReference type="RefSeq" id="XP_008070088.1">
    <property type="nucleotide sequence ID" value="XM_008071897.1"/>
</dbReference>
<dbReference type="InterPro" id="IPR016186">
    <property type="entry name" value="C-type_lectin-like/link_sf"/>
</dbReference>
<dbReference type="Proteomes" id="UP000189704">
    <property type="component" value="Unplaced"/>
</dbReference>
<name>A0A1U7UMZ7_CARSF</name>
<dbReference type="GeneID" id="103274458"/>
<evidence type="ECO:0000259" key="9">
    <source>
        <dbReference type="PROSITE" id="PS50041"/>
    </source>
</evidence>
<dbReference type="PANTHER" id="PTHR46784">
    <property type="entry name" value="KILLER CELL LECTIN-LIKE RECEPTOR SUBFAMILY B MEMBER 1"/>
    <property type="match status" value="1"/>
</dbReference>
<evidence type="ECO:0000256" key="4">
    <source>
        <dbReference type="ARBA" id="ARBA00022968"/>
    </source>
</evidence>
<keyword evidence="6 8" id="KW-0472">Membrane</keyword>
<keyword evidence="5 8" id="KW-1133">Transmembrane helix</keyword>
<evidence type="ECO:0000313" key="10">
    <source>
        <dbReference type="Proteomes" id="UP000189704"/>
    </source>
</evidence>
<dbReference type="CTD" id="3820"/>
<evidence type="ECO:0000256" key="1">
    <source>
        <dbReference type="ARBA" id="ARBA00004606"/>
    </source>
</evidence>
<evidence type="ECO:0000256" key="7">
    <source>
        <dbReference type="ARBA" id="ARBA00023157"/>
    </source>
</evidence>
<protein>
    <submittedName>
        <fullName evidence="11">Killer cell lectin-like receptor subfamily B member 1</fullName>
    </submittedName>
</protein>
<comment type="subcellular location">
    <subcellularLocation>
        <location evidence="1">Membrane</location>
        <topology evidence="1">Single-pass type II membrane protein</topology>
    </subcellularLocation>
</comment>
<dbReference type="Gene3D" id="3.10.100.10">
    <property type="entry name" value="Mannose-Binding Protein A, subunit A"/>
    <property type="match status" value="1"/>
</dbReference>
<evidence type="ECO:0000256" key="8">
    <source>
        <dbReference type="SAM" id="Phobius"/>
    </source>
</evidence>
<feature type="transmembrane region" description="Helical" evidence="8">
    <location>
        <begin position="39"/>
        <end position="63"/>
    </location>
</feature>
<feature type="domain" description="C-type lectin" evidence="9">
    <location>
        <begin position="101"/>
        <end position="210"/>
    </location>
</feature>
<dbReference type="GO" id="GO:0038023">
    <property type="term" value="F:signaling receptor activity"/>
    <property type="evidence" value="ECO:0007669"/>
    <property type="project" value="TreeGrafter"/>
</dbReference>